<dbReference type="KEGG" id="als:DJ013_01275"/>
<accession>A0A2Z4G6X1</accession>
<organism evidence="4 5">
    <name type="scientific">Arcticibacterium luteifluviistationis</name>
    <dbReference type="NCBI Taxonomy" id="1784714"/>
    <lineage>
        <taxon>Bacteria</taxon>
        <taxon>Pseudomonadati</taxon>
        <taxon>Bacteroidota</taxon>
        <taxon>Cytophagia</taxon>
        <taxon>Cytophagales</taxon>
        <taxon>Leadbetterellaceae</taxon>
        <taxon>Arcticibacterium</taxon>
    </lineage>
</organism>
<dbReference type="PANTHER" id="PTHR38764">
    <property type="entry name" value="ACYL CARRIER PROTEIN PHOSPHODIESTERASE"/>
    <property type="match status" value="1"/>
</dbReference>
<reference evidence="4 5" key="1">
    <citation type="submission" date="2018-05" db="EMBL/GenBank/DDBJ databases">
        <title>Complete genome sequence of Arcticibacterium luteifluviistationis SM1504T, a cytophagaceae bacterium isolated from Arctic surface seawater.</title>
        <authorList>
            <person name="Li Y."/>
            <person name="Qin Q.-L."/>
        </authorList>
    </citation>
    <scope>NUCLEOTIDE SEQUENCE [LARGE SCALE GENOMIC DNA]</scope>
    <source>
        <strain evidence="4 5">SM1504</strain>
    </source>
</reference>
<dbReference type="GO" id="GO:0008770">
    <property type="term" value="F:[acyl-carrier-protein] phosphodiesterase activity"/>
    <property type="evidence" value="ECO:0007669"/>
    <property type="project" value="InterPro"/>
</dbReference>
<evidence type="ECO:0000313" key="5">
    <source>
        <dbReference type="Proteomes" id="UP000249873"/>
    </source>
</evidence>
<evidence type="ECO:0000256" key="3">
    <source>
        <dbReference type="ARBA" id="ARBA00023098"/>
    </source>
</evidence>
<keyword evidence="5" id="KW-1185">Reference proteome</keyword>
<evidence type="ECO:0000256" key="2">
    <source>
        <dbReference type="ARBA" id="ARBA00022801"/>
    </source>
</evidence>
<keyword evidence="1" id="KW-0444">Lipid biosynthesis</keyword>
<sequence>MNYLAHLFLSEDNEDILFGNLLEDFMHGRIDHPRNNHLSEGIKLGIKLHRRIDTLTDQHILVKDCKQIFYPEFGKYASIVVDVLFDHFLIKNWDTYSKEEFEPFRQRVYLSLEKYRTLMPPKLDLLVTSMIHHDWLKAYEFDYGLEKAFTGLNLKIKNGPDMLKSIPIMHENYDLLNQRFNEFFSILQLYCQNYILSHK</sequence>
<name>A0A2Z4G6X1_9BACT</name>
<dbReference type="GO" id="GO:0006633">
    <property type="term" value="P:fatty acid biosynthetic process"/>
    <property type="evidence" value="ECO:0007669"/>
    <property type="project" value="InterPro"/>
</dbReference>
<evidence type="ECO:0000256" key="1">
    <source>
        <dbReference type="ARBA" id="ARBA00022516"/>
    </source>
</evidence>
<dbReference type="EMBL" id="CP029480">
    <property type="protein sequence ID" value="AWV96885.1"/>
    <property type="molecule type" value="Genomic_DNA"/>
</dbReference>
<dbReference type="Pfam" id="PF04336">
    <property type="entry name" value="ACP_PD"/>
    <property type="match status" value="1"/>
</dbReference>
<dbReference type="PANTHER" id="PTHR38764:SF1">
    <property type="entry name" value="ACYL CARRIER PROTEIN PHOSPHODIESTERASE"/>
    <property type="match status" value="1"/>
</dbReference>
<dbReference type="InterPro" id="IPR007431">
    <property type="entry name" value="ACP_PD"/>
</dbReference>
<dbReference type="OrthoDB" id="8442777at2"/>
<gene>
    <name evidence="4" type="ORF">DJ013_01275</name>
</gene>
<evidence type="ECO:0008006" key="6">
    <source>
        <dbReference type="Google" id="ProtNLM"/>
    </source>
</evidence>
<dbReference type="AlphaFoldDB" id="A0A2Z4G6X1"/>
<evidence type="ECO:0000313" key="4">
    <source>
        <dbReference type="EMBL" id="AWV96885.1"/>
    </source>
</evidence>
<keyword evidence="2" id="KW-0378">Hydrolase</keyword>
<protein>
    <recommendedName>
        <fullName evidence="6">DUF479 domain-containing protein</fullName>
    </recommendedName>
</protein>
<dbReference type="Proteomes" id="UP000249873">
    <property type="component" value="Chromosome"/>
</dbReference>
<dbReference type="RefSeq" id="WP_111369987.1">
    <property type="nucleotide sequence ID" value="NZ_CP029480.1"/>
</dbReference>
<proteinExistence type="predicted"/>
<keyword evidence="3" id="KW-0443">Lipid metabolism</keyword>